<evidence type="ECO:0000256" key="1">
    <source>
        <dbReference type="SAM" id="MobiDB-lite"/>
    </source>
</evidence>
<feature type="compositionally biased region" description="Polar residues" evidence="1">
    <location>
        <begin position="33"/>
        <end position="55"/>
    </location>
</feature>
<evidence type="ECO:0000313" key="3">
    <source>
        <dbReference type="Proteomes" id="UP001187192"/>
    </source>
</evidence>
<name>A0AA88ECU4_FICCA</name>
<dbReference type="Proteomes" id="UP001187192">
    <property type="component" value="Unassembled WGS sequence"/>
</dbReference>
<gene>
    <name evidence="2" type="ORF">TIFTF001_052804</name>
</gene>
<sequence length="92" mass="10457">MARSRMSSGYCPRPTQQRRYLESPDMDSENDSEGVSRTNSQSNGNTSPQSTSVSIPRNDVKKSLEGMVIPPEEIESNRRRRTYNDLTFQTVN</sequence>
<protein>
    <submittedName>
        <fullName evidence="2">Uncharacterized protein</fullName>
    </submittedName>
</protein>
<organism evidence="2 3">
    <name type="scientific">Ficus carica</name>
    <name type="common">Common fig</name>
    <dbReference type="NCBI Taxonomy" id="3494"/>
    <lineage>
        <taxon>Eukaryota</taxon>
        <taxon>Viridiplantae</taxon>
        <taxon>Streptophyta</taxon>
        <taxon>Embryophyta</taxon>
        <taxon>Tracheophyta</taxon>
        <taxon>Spermatophyta</taxon>
        <taxon>Magnoliopsida</taxon>
        <taxon>eudicotyledons</taxon>
        <taxon>Gunneridae</taxon>
        <taxon>Pentapetalae</taxon>
        <taxon>rosids</taxon>
        <taxon>fabids</taxon>
        <taxon>Rosales</taxon>
        <taxon>Moraceae</taxon>
        <taxon>Ficeae</taxon>
        <taxon>Ficus</taxon>
    </lineage>
</organism>
<dbReference type="EMBL" id="BTGU01011580">
    <property type="protein sequence ID" value="GMN72176.1"/>
    <property type="molecule type" value="Genomic_DNA"/>
</dbReference>
<accession>A0AA88ECU4</accession>
<keyword evidence="3" id="KW-1185">Reference proteome</keyword>
<reference evidence="2" key="1">
    <citation type="submission" date="2023-07" db="EMBL/GenBank/DDBJ databases">
        <title>draft genome sequence of fig (Ficus carica).</title>
        <authorList>
            <person name="Takahashi T."/>
            <person name="Nishimura K."/>
        </authorList>
    </citation>
    <scope>NUCLEOTIDE SEQUENCE</scope>
</reference>
<proteinExistence type="predicted"/>
<evidence type="ECO:0000313" key="2">
    <source>
        <dbReference type="EMBL" id="GMN72176.1"/>
    </source>
</evidence>
<dbReference type="AlphaFoldDB" id="A0AA88ECU4"/>
<comment type="caution">
    <text evidence="2">The sequence shown here is derived from an EMBL/GenBank/DDBJ whole genome shotgun (WGS) entry which is preliminary data.</text>
</comment>
<feature type="region of interest" description="Disordered" evidence="1">
    <location>
        <begin position="1"/>
        <end position="92"/>
    </location>
</feature>